<gene>
    <name evidence="2" type="ORF">LCGC14_2548060</name>
</gene>
<dbReference type="EMBL" id="LAZR01041747">
    <property type="protein sequence ID" value="KKL11213.1"/>
    <property type="molecule type" value="Genomic_DNA"/>
</dbReference>
<sequence>MTIFDDEIIFQDKIDEINEQIREIEKTIDDLKNQLKKATSENEIYEIKWELKDLCKLAKDKYRSLEIWSEKDQSDNYFKYLCNEIFFYESCLKMRKAKFGTEKIDYRHYLNVAYLENIYFLDNEYPKNFNEFQDSRIFTDIGVNMIVNNIHNALKNIEVIIEHNKNGDHKDLFIYYELL</sequence>
<reference evidence="2" key="1">
    <citation type="journal article" date="2015" name="Nature">
        <title>Complex archaea that bridge the gap between prokaryotes and eukaryotes.</title>
        <authorList>
            <person name="Spang A."/>
            <person name="Saw J.H."/>
            <person name="Jorgensen S.L."/>
            <person name="Zaremba-Niedzwiedzka K."/>
            <person name="Martijn J."/>
            <person name="Lind A.E."/>
            <person name="van Eijk R."/>
            <person name="Schleper C."/>
            <person name="Guy L."/>
            <person name="Ettema T.J."/>
        </authorList>
    </citation>
    <scope>NUCLEOTIDE SEQUENCE</scope>
</reference>
<protein>
    <submittedName>
        <fullName evidence="2">Uncharacterized protein</fullName>
    </submittedName>
</protein>
<comment type="caution">
    <text evidence="2">The sequence shown here is derived from an EMBL/GenBank/DDBJ whole genome shotgun (WGS) entry which is preliminary data.</text>
</comment>
<accession>A0A0F9DGW4</accession>
<organism evidence="2">
    <name type="scientific">marine sediment metagenome</name>
    <dbReference type="NCBI Taxonomy" id="412755"/>
    <lineage>
        <taxon>unclassified sequences</taxon>
        <taxon>metagenomes</taxon>
        <taxon>ecological metagenomes</taxon>
    </lineage>
</organism>
<proteinExistence type="predicted"/>
<keyword evidence="1" id="KW-0175">Coiled coil</keyword>
<name>A0A0F9DGW4_9ZZZZ</name>
<evidence type="ECO:0000313" key="2">
    <source>
        <dbReference type="EMBL" id="KKL11213.1"/>
    </source>
</evidence>
<evidence type="ECO:0000256" key="1">
    <source>
        <dbReference type="SAM" id="Coils"/>
    </source>
</evidence>
<feature type="coiled-coil region" evidence="1">
    <location>
        <begin position="14"/>
        <end position="48"/>
    </location>
</feature>
<dbReference type="AlphaFoldDB" id="A0A0F9DGW4"/>